<dbReference type="AlphaFoldDB" id="A0A1Q9LDJ7"/>
<evidence type="ECO:0000256" key="1">
    <source>
        <dbReference type="ARBA" id="ARBA00001946"/>
    </source>
</evidence>
<evidence type="ECO:0000256" key="8">
    <source>
        <dbReference type="ARBA" id="ARBA00022842"/>
    </source>
</evidence>
<comment type="catalytic activity">
    <reaction evidence="10">
        <text>8-oxo-dGTP + H2O = 8-oxo-dGMP + diphosphate + H(+)</text>
        <dbReference type="Rhea" id="RHEA:31575"/>
        <dbReference type="ChEBI" id="CHEBI:15377"/>
        <dbReference type="ChEBI" id="CHEBI:15378"/>
        <dbReference type="ChEBI" id="CHEBI:33019"/>
        <dbReference type="ChEBI" id="CHEBI:63224"/>
        <dbReference type="ChEBI" id="CHEBI:77896"/>
        <dbReference type="EC" id="3.6.1.55"/>
    </reaction>
</comment>
<dbReference type="GO" id="GO:0006281">
    <property type="term" value="P:DNA repair"/>
    <property type="evidence" value="ECO:0007669"/>
    <property type="project" value="UniProtKB-KW"/>
</dbReference>
<keyword evidence="3" id="KW-0515">Mutator protein</keyword>
<dbReference type="GO" id="GO:0046872">
    <property type="term" value="F:metal ion binding"/>
    <property type="evidence" value="ECO:0007669"/>
    <property type="project" value="UniProtKB-KW"/>
</dbReference>
<dbReference type="Gene3D" id="3.90.79.10">
    <property type="entry name" value="Nucleoside Triphosphate Pyrophosphohydrolase"/>
    <property type="match status" value="1"/>
</dbReference>
<dbReference type="GO" id="GO:0044716">
    <property type="term" value="F:8-oxo-GDP phosphatase activity"/>
    <property type="evidence" value="ECO:0007669"/>
    <property type="project" value="TreeGrafter"/>
</dbReference>
<evidence type="ECO:0000313" key="14">
    <source>
        <dbReference type="Proteomes" id="UP000186040"/>
    </source>
</evidence>
<dbReference type="Pfam" id="PF00293">
    <property type="entry name" value="NUDIX"/>
    <property type="match status" value="1"/>
</dbReference>
<evidence type="ECO:0000256" key="11">
    <source>
        <dbReference type="ARBA" id="ARBA00038905"/>
    </source>
</evidence>
<dbReference type="PROSITE" id="PS51462">
    <property type="entry name" value="NUDIX"/>
    <property type="match status" value="1"/>
</dbReference>
<keyword evidence="7" id="KW-0378">Hydrolase</keyword>
<dbReference type="InterPro" id="IPR000086">
    <property type="entry name" value="NUDIX_hydrolase_dom"/>
</dbReference>
<comment type="cofactor">
    <cofactor evidence="1">
        <name>Mg(2+)</name>
        <dbReference type="ChEBI" id="CHEBI:18420"/>
    </cofactor>
</comment>
<evidence type="ECO:0000256" key="4">
    <source>
        <dbReference type="ARBA" id="ARBA00022705"/>
    </source>
</evidence>
<evidence type="ECO:0000256" key="9">
    <source>
        <dbReference type="ARBA" id="ARBA00023204"/>
    </source>
</evidence>
<comment type="caution">
    <text evidence="13">The sequence shown here is derived from an EMBL/GenBank/DDBJ whole genome shotgun (WGS) entry which is preliminary data.</text>
</comment>
<evidence type="ECO:0000256" key="6">
    <source>
        <dbReference type="ARBA" id="ARBA00022763"/>
    </source>
</evidence>
<dbReference type="PANTHER" id="PTHR47707">
    <property type="entry name" value="8-OXO-DGTP DIPHOSPHATASE"/>
    <property type="match status" value="1"/>
</dbReference>
<dbReference type="CDD" id="cd03425">
    <property type="entry name" value="NUDIX_MutT_NudA_like"/>
    <property type="match status" value="1"/>
</dbReference>
<dbReference type="STRING" id="1193682.BJP25_03650"/>
<organism evidence="13 14">
    <name type="scientific">Actinokineospora bangkokensis</name>
    <dbReference type="NCBI Taxonomy" id="1193682"/>
    <lineage>
        <taxon>Bacteria</taxon>
        <taxon>Bacillati</taxon>
        <taxon>Actinomycetota</taxon>
        <taxon>Actinomycetes</taxon>
        <taxon>Pseudonocardiales</taxon>
        <taxon>Pseudonocardiaceae</taxon>
        <taxon>Actinokineospora</taxon>
    </lineage>
</organism>
<keyword evidence="8" id="KW-0460">Magnesium</keyword>
<feature type="domain" description="Nudix hydrolase" evidence="12">
    <location>
        <begin position="1"/>
        <end position="120"/>
    </location>
</feature>
<keyword evidence="6" id="KW-0227">DNA damage</keyword>
<proteinExistence type="inferred from homology"/>
<dbReference type="GO" id="GO:0006260">
    <property type="term" value="P:DNA replication"/>
    <property type="evidence" value="ECO:0007669"/>
    <property type="project" value="UniProtKB-KW"/>
</dbReference>
<keyword evidence="4" id="KW-0235">DNA replication</keyword>
<dbReference type="InterPro" id="IPR020476">
    <property type="entry name" value="Nudix_hydrolase"/>
</dbReference>
<dbReference type="InterPro" id="IPR047127">
    <property type="entry name" value="MutT-like"/>
</dbReference>
<dbReference type="GO" id="GO:0035539">
    <property type="term" value="F:8-oxo-7,8-dihydrodeoxyguanosine triphosphate pyrophosphatase activity"/>
    <property type="evidence" value="ECO:0007669"/>
    <property type="project" value="UniProtKB-EC"/>
</dbReference>
<name>A0A1Q9LDJ7_9PSEU</name>
<keyword evidence="14" id="KW-1185">Reference proteome</keyword>
<dbReference type="OrthoDB" id="9810648at2"/>
<dbReference type="GO" id="GO:0044715">
    <property type="term" value="F:8-oxo-dGDP phosphatase activity"/>
    <property type="evidence" value="ECO:0007669"/>
    <property type="project" value="TreeGrafter"/>
</dbReference>
<keyword evidence="9" id="KW-0234">DNA repair</keyword>
<evidence type="ECO:0000256" key="10">
    <source>
        <dbReference type="ARBA" id="ARBA00035861"/>
    </source>
</evidence>
<protein>
    <recommendedName>
        <fullName evidence="11">8-oxo-dGTP diphosphatase</fullName>
        <ecNumber evidence="11">3.6.1.55</ecNumber>
    </recommendedName>
</protein>
<comment type="similarity">
    <text evidence="2">Belongs to the Nudix hydrolase family.</text>
</comment>
<evidence type="ECO:0000256" key="3">
    <source>
        <dbReference type="ARBA" id="ARBA00022457"/>
    </source>
</evidence>
<keyword evidence="5" id="KW-0479">Metal-binding</keyword>
<dbReference type="PRINTS" id="PR00502">
    <property type="entry name" value="NUDIXFAMILY"/>
</dbReference>
<dbReference type="EMBL" id="MKQR01000028">
    <property type="protein sequence ID" value="OLR90082.1"/>
    <property type="molecule type" value="Genomic_DNA"/>
</dbReference>
<reference evidence="13 14" key="1">
    <citation type="submission" date="2016-10" db="EMBL/GenBank/DDBJ databases">
        <title>The Draft Genome Sequence of Actinokineospora bangkokensis 44EHWT reveals the biosynthetic pathway of antifungal compounds Thailandins with unusual extender unit butylmalonyl-CoA.</title>
        <authorList>
            <person name="Greule A."/>
            <person name="Intra B."/>
            <person name="Flemming S."/>
            <person name="Rommel M.G."/>
            <person name="Panbangred W."/>
            <person name="Bechthold A."/>
        </authorList>
    </citation>
    <scope>NUCLEOTIDE SEQUENCE [LARGE SCALE GENOMIC DNA]</scope>
    <source>
        <strain evidence="13 14">44EHW</strain>
    </source>
</reference>
<dbReference type="SUPFAM" id="SSF55811">
    <property type="entry name" value="Nudix"/>
    <property type="match status" value="1"/>
</dbReference>
<dbReference type="Proteomes" id="UP000186040">
    <property type="component" value="Unassembled WGS sequence"/>
</dbReference>
<evidence type="ECO:0000256" key="7">
    <source>
        <dbReference type="ARBA" id="ARBA00022801"/>
    </source>
</evidence>
<evidence type="ECO:0000256" key="2">
    <source>
        <dbReference type="ARBA" id="ARBA00005582"/>
    </source>
</evidence>
<dbReference type="RefSeq" id="WP_075978289.1">
    <property type="nucleotide sequence ID" value="NZ_MKQR01000028.1"/>
</dbReference>
<evidence type="ECO:0000256" key="5">
    <source>
        <dbReference type="ARBA" id="ARBA00022723"/>
    </source>
</evidence>
<accession>A0A1Q9LDJ7</accession>
<dbReference type="GO" id="GO:0008413">
    <property type="term" value="F:8-oxo-7,8-dihydroguanosine triphosphate pyrophosphatase activity"/>
    <property type="evidence" value="ECO:0007669"/>
    <property type="project" value="TreeGrafter"/>
</dbReference>
<evidence type="ECO:0000313" key="13">
    <source>
        <dbReference type="EMBL" id="OLR90082.1"/>
    </source>
</evidence>
<dbReference type="InterPro" id="IPR015797">
    <property type="entry name" value="NUDIX_hydrolase-like_dom_sf"/>
</dbReference>
<gene>
    <name evidence="13" type="ORF">BJP25_03650</name>
</gene>
<sequence>MIVVAAAIVRDGRVLAQQRAYPADVAGLWEFPGGRVEAGESEVDAVVRECREELGITVHVGGFLAAAPLAPGKQLRLYAATTRDDPRPVEHRDLRWVGAAELDGVDWIAADRDLLPGVRALL</sequence>
<dbReference type="PANTHER" id="PTHR47707:SF1">
    <property type="entry name" value="NUDIX HYDROLASE FAMILY PROTEIN"/>
    <property type="match status" value="1"/>
</dbReference>
<evidence type="ECO:0000259" key="12">
    <source>
        <dbReference type="PROSITE" id="PS51462"/>
    </source>
</evidence>
<dbReference type="EC" id="3.6.1.55" evidence="11"/>